<sequence length="88" mass="9551">MSSMKTSSAAPAAANGCGGMMRRSSASLLNGNGIPPPRVNRPFRRSATAPAPEHFATAKLMNFSFDDKWLEKTSSQPCQVYAFLLFMH</sequence>
<dbReference type="AlphaFoldDB" id="A0A482XGE3"/>
<dbReference type="Proteomes" id="UP000291343">
    <property type="component" value="Unassembled WGS sequence"/>
</dbReference>
<gene>
    <name evidence="2" type="ORF">LSTR_LSTR007943</name>
</gene>
<dbReference type="EMBL" id="QKKF02010872">
    <property type="protein sequence ID" value="RZF44368.1"/>
    <property type="molecule type" value="Genomic_DNA"/>
</dbReference>
<reference evidence="2 3" key="1">
    <citation type="journal article" date="2017" name="Gigascience">
        <title>Genome sequence of the small brown planthopper, Laodelphax striatellus.</title>
        <authorList>
            <person name="Zhu J."/>
            <person name="Jiang F."/>
            <person name="Wang X."/>
            <person name="Yang P."/>
            <person name="Bao Y."/>
            <person name="Zhao W."/>
            <person name="Wang W."/>
            <person name="Lu H."/>
            <person name="Wang Q."/>
            <person name="Cui N."/>
            <person name="Li J."/>
            <person name="Chen X."/>
            <person name="Luo L."/>
            <person name="Yu J."/>
            <person name="Kang L."/>
            <person name="Cui F."/>
        </authorList>
    </citation>
    <scope>NUCLEOTIDE SEQUENCE [LARGE SCALE GENOMIC DNA]</scope>
    <source>
        <strain evidence="2">Lst14</strain>
    </source>
</reference>
<evidence type="ECO:0000313" key="3">
    <source>
        <dbReference type="Proteomes" id="UP000291343"/>
    </source>
</evidence>
<protein>
    <submittedName>
        <fullName evidence="2">Uncharacterized protein</fullName>
    </submittedName>
</protein>
<evidence type="ECO:0000256" key="1">
    <source>
        <dbReference type="SAM" id="MobiDB-lite"/>
    </source>
</evidence>
<name>A0A482XGE3_LAOST</name>
<organism evidence="2 3">
    <name type="scientific">Laodelphax striatellus</name>
    <name type="common">Small brown planthopper</name>
    <name type="synonym">Delphax striatella</name>
    <dbReference type="NCBI Taxonomy" id="195883"/>
    <lineage>
        <taxon>Eukaryota</taxon>
        <taxon>Metazoa</taxon>
        <taxon>Ecdysozoa</taxon>
        <taxon>Arthropoda</taxon>
        <taxon>Hexapoda</taxon>
        <taxon>Insecta</taxon>
        <taxon>Pterygota</taxon>
        <taxon>Neoptera</taxon>
        <taxon>Paraneoptera</taxon>
        <taxon>Hemiptera</taxon>
        <taxon>Auchenorrhyncha</taxon>
        <taxon>Fulgoroidea</taxon>
        <taxon>Delphacidae</taxon>
        <taxon>Criomorphinae</taxon>
        <taxon>Laodelphax</taxon>
    </lineage>
</organism>
<accession>A0A482XGE3</accession>
<proteinExistence type="predicted"/>
<evidence type="ECO:0000313" key="2">
    <source>
        <dbReference type="EMBL" id="RZF44368.1"/>
    </source>
</evidence>
<dbReference type="InParanoid" id="A0A482XGE3"/>
<comment type="caution">
    <text evidence="2">The sequence shown here is derived from an EMBL/GenBank/DDBJ whole genome shotgun (WGS) entry which is preliminary data.</text>
</comment>
<feature type="region of interest" description="Disordered" evidence="1">
    <location>
        <begin position="23"/>
        <end position="48"/>
    </location>
</feature>
<keyword evidence="3" id="KW-1185">Reference proteome</keyword>